<dbReference type="AlphaFoldDB" id="A0A915M182"/>
<dbReference type="InterPro" id="IPR036236">
    <property type="entry name" value="Znf_C2H2_sf"/>
</dbReference>
<accession>A0A915M182</accession>
<evidence type="ECO:0000256" key="6">
    <source>
        <dbReference type="ARBA" id="ARBA00023242"/>
    </source>
</evidence>
<evidence type="ECO:0000256" key="3">
    <source>
        <dbReference type="ARBA" id="ARBA00022737"/>
    </source>
</evidence>
<keyword evidence="2" id="KW-0479">Metal-binding</keyword>
<dbReference type="FunFam" id="3.30.160.60:FF:002484">
    <property type="entry name" value="Protein CBR-LSY-2"/>
    <property type="match status" value="1"/>
</dbReference>
<proteinExistence type="predicted"/>
<evidence type="ECO:0000259" key="9">
    <source>
        <dbReference type="PROSITE" id="PS50157"/>
    </source>
</evidence>
<dbReference type="SUPFAM" id="SSF57667">
    <property type="entry name" value="beta-beta-alpha zinc fingers"/>
    <property type="match status" value="1"/>
</dbReference>
<dbReference type="GO" id="GO:0008270">
    <property type="term" value="F:zinc ion binding"/>
    <property type="evidence" value="ECO:0007669"/>
    <property type="project" value="UniProtKB-KW"/>
</dbReference>
<dbReference type="PROSITE" id="PS50157">
    <property type="entry name" value="ZINC_FINGER_C2H2_2"/>
    <property type="match status" value="1"/>
</dbReference>
<feature type="domain" description="C2H2-type" evidence="9">
    <location>
        <begin position="42"/>
        <end position="69"/>
    </location>
</feature>
<keyword evidence="10" id="KW-1185">Reference proteome</keyword>
<evidence type="ECO:0000313" key="11">
    <source>
        <dbReference type="WBParaSite" id="scaffold2352_cov203.g4713"/>
    </source>
</evidence>
<dbReference type="Proteomes" id="UP000887561">
    <property type="component" value="Unplaced"/>
</dbReference>
<keyword evidence="3" id="KW-0677">Repeat</keyword>
<comment type="subcellular location">
    <subcellularLocation>
        <location evidence="1">Nucleus speckle</location>
    </subcellularLocation>
</comment>
<keyword evidence="4 7" id="KW-0863">Zinc-finger</keyword>
<evidence type="ECO:0000256" key="2">
    <source>
        <dbReference type="ARBA" id="ARBA00022723"/>
    </source>
</evidence>
<dbReference type="Gene3D" id="3.30.160.60">
    <property type="entry name" value="Classic Zinc Finger"/>
    <property type="match status" value="1"/>
</dbReference>
<organism evidence="10 11">
    <name type="scientific">Meloidogyne javanica</name>
    <name type="common">Root-knot nematode worm</name>
    <dbReference type="NCBI Taxonomy" id="6303"/>
    <lineage>
        <taxon>Eukaryota</taxon>
        <taxon>Metazoa</taxon>
        <taxon>Ecdysozoa</taxon>
        <taxon>Nematoda</taxon>
        <taxon>Chromadorea</taxon>
        <taxon>Rhabditida</taxon>
        <taxon>Tylenchina</taxon>
        <taxon>Tylenchomorpha</taxon>
        <taxon>Tylenchoidea</taxon>
        <taxon>Meloidogynidae</taxon>
        <taxon>Meloidogyninae</taxon>
        <taxon>Meloidogyne</taxon>
        <taxon>Meloidogyne incognita group</taxon>
    </lineage>
</organism>
<evidence type="ECO:0000256" key="1">
    <source>
        <dbReference type="ARBA" id="ARBA00004324"/>
    </source>
</evidence>
<evidence type="ECO:0000313" key="10">
    <source>
        <dbReference type="Proteomes" id="UP000887561"/>
    </source>
</evidence>
<dbReference type="GO" id="GO:0016607">
    <property type="term" value="C:nuclear speck"/>
    <property type="evidence" value="ECO:0007669"/>
    <property type="project" value="UniProtKB-SubCell"/>
</dbReference>
<evidence type="ECO:0000256" key="5">
    <source>
        <dbReference type="ARBA" id="ARBA00022833"/>
    </source>
</evidence>
<evidence type="ECO:0000256" key="8">
    <source>
        <dbReference type="SAM" id="MobiDB-lite"/>
    </source>
</evidence>
<dbReference type="SMART" id="SM00355">
    <property type="entry name" value="ZnF_C2H2"/>
    <property type="match status" value="1"/>
</dbReference>
<evidence type="ECO:0000256" key="4">
    <source>
        <dbReference type="ARBA" id="ARBA00022771"/>
    </source>
</evidence>
<keyword evidence="5" id="KW-0862">Zinc</keyword>
<reference evidence="11" key="1">
    <citation type="submission" date="2022-11" db="UniProtKB">
        <authorList>
            <consortium name="WormBaseParasite"/>
        </authorList>
    </citation>
    <scope>IDENTIFICATION</scope>
</reference>
<protein>
    <submittedName>
        <fullName evidence="11">C2H2-type domain-containing protein</fullName>
    </submittedName>
</protein>
<sequence>MSSSSPNSSSPPLSSFNLQYENNLNIITSINSSPNIPTTKAFICEICNKAFRFRSNLAEHRSVHTAVKPFAIEFLERSMIVLNNSSSANNAKQRNSKESDSKESSVNLDNNDINNEINTDNLFNSLGFNNSFEMKEEENNDQQALASSPLTPENENTANK</sequence>
<feature type="region of interest" description="Disordered" evidence="8">
    <location>
        <begin position="85"/>
        <end position="114"/>
    </location>
</feature>
<name>A0A915M182_MELJA</name>
<keyword evidence="6" id="KW-0539">Nucleus</keyword>
<dbReference type="WBParaSite" id="scaffold2352_cov203.g4713">
    <property type="protein sequence ID" value="scaffold2352_cov203.g4713"/>
    <property type="gene ID" value="scaffold2352_cov203.g4713"/>
</dbReference>
<feature type="compositionally biased region" description="Polar residues" evidence="8">
    <location>
        <begin position="141"/>
        <end position="160"/>
    </location>
</feature>
<dbReference type="InterPro" id="IPR013087">
    <property type="entry name" value="Znf_C2H2_type"/>
</dbReference>
<dbReference type="PROSITE" id="PS00028">
    <property type="entry name" value="ZINC_FINGER_C2H2_1"/>
    <property type="match status" value="1"/>
</dbReference>
<feature type="region of interest" description="Disordered" evidence="8">
    <location>
        <begin position="132"/>
        <end position="160"/>
    </location>
</feature>
<evidence type="ECO:0000256" key="7">
    <source>
        <dbReference type="PROSITE-ProRule" id="PRU00042"/>
    </source>
</evidence>